<evidence type="ECO:0000313" key="3">
    <source>
        <dbReference type="Proteomes" id="UP001054857"/>
    </source>
</evidence>
<accession>A0AAD3HGE3</accession>
<protein>
    <submittedName>
        <fullName evidence="2">Uncharacterized protein</fullName>
    </submittedName>
</protein>
<feature type="compositionally biased region" description="Low complexity" evidence="1">
    <location>
        <begin position="478"/>
        <end position="492"/>
    </location>
</feature>
<feature type="region of interest" description="Disordered" evidence="1">
    <location>
        <begin position="354"/>
        <end position="506"/>
    </location>
</feature>
<reference evidence="2 3" key="1">
    <citation type="journal article" date="2021" name="Sci. Rep.">
        <title>Genome sequencing of the multicellular alga Astrephomene provides insights into convergent evolution of germ-soma differentiation.</title>
        <authorList>
            <person name="Yamashita S."/>
            <person name="Yamamoto K."/>
            <person name="Matsuzaki R."/>
            <person name="Suzuki S."/>
            <person name="Yamaguchi H."/>
            <person name="Hirooka S."/>
            <person name="Minakuchi Y."/>
            <person name="Miyagishima S."/>
            <person name="Kawachi M."/>
            <person name="Toyoda A."/>
            <person name="Nozaki H."/>
        </authorList>
    </citation>
    <scope>NUCLEOTIDE SEQUENCE [LARGE SCALE GENOMIC DNA]</scope>
    <source>
        <strain evidence="2 3">NIES-4017</strain>
    </source>
</reference>
<dbReference type="PANTHER" id="PTHR33824:SF7">
    <property type="entry name" value="POLYKETIDE CYCLASE_DEHYDRASE AND LIPID TRANSPORT SUPERFAMILY PROTEIN"/>
    <property type="match status" value="1"/>
</dbReference>
<keyword evidence="3" id="KW-1185">Reference proteome</keyword>
<feature type="compositionally biased region" description="Low complexity" evidence="1">
    <location>
        <begin position="395"/>
        <end position="413"/>
    </location>
</feature>
<evidence type="ECO:0000256" key="1">
    <source>
        <dbReference type="SAM" id="MobiDB-lite"/>
    </source>
</evidence>
<evidence type="ECO:0000313" key="2">
    <source>
        <dbReference type="EMBL" id="GFR40384.1"/>
    </source>
</evidence>
<feature type="compositionally biased region" description="Low complexity" evidence="1">
    <location>
        <begin position="441"/>
        <end position="465"/>
    </location>
</feature>
<dbReference type="SUPFAM" id="SSF55961">
    <property type="entry name" value="Bet v1-like"/>
    <property type="match status" value="1"/>
</dbReference>
<comment type="caution">
    <text evidence="2">The sequence shown here is derived from an EMBL/GenBank/DDBJ whole genome shotgun (WGS) entry which is preliminary data.</text>
</comment>
<organism evidence="2 3">
    <name type="scientific">Astrephomene gubernaculifera</name>
    <dbReference type="NCBI Taxonomy" id="47775"/>
    <lineage>
        <taxon>Eukaryota</taxon>
        <taxon>Viridiplantae</taxon>
        <taxon>Chlorophyta</taxon>
        <taxon>core chlorophytes</taxon>
        <taxon>Chlorophyceae</taxon>
        <taxon>CS clade</taxon>
        <taxon>Chlamydomonadales</taxon>
        <taxon>Astrephomenaceae</taxon>
        <taxon>Astrephomene</taxon>
    </lineage>
</organism>
<sequence>MSPFNLHAFGQKALDSPSAQQSACSCSYSVPLSRLSRTAQHHRHGQRVGGRRPALACGARAAGLVHNYGGLPLSRRSVSSDNWRLAVSSGAVPEPEEEISGYTPANYINFTEDPEGIAEHVVSTVVDAPVSVCYNLWNDWNRLVEFLDLVAQIGLDPNNPDLALFQCFYRHGHLPTMEIVFVLQRMEAVQDKRIVFESVWGMPMAGEITFTEKPPRAAPQSPARQQQQQQHQAAQGKQRRGKDASQQQPQQPGRPRTEITLRFRHSLPDMLMDLGVGPAAVQDTLGSILQENLAAFRKLAQQAAAAAGGAGEGLPPPAEAGERELPLFDDKADFLLFDAIMENLEDLDQWLPPDEEEEGQRQEGQQQPREEEQEHDVQLVVDEDELQQLERDRAAAAAAAAAPKESAPAAAPTAGPPSAPEPVSAAPAAGGISSDAQRPSVVGVGEAEGGKAAISAEAAAPEAAAVPRSTARTKKGSAEAPAAGAAAPAAAAGKKRSVKPRGGTAS</sequence>
<feature type="compositionally biased region" description="Basic and acidic residues" evidence="1">
    <location>
        <begin position="368"/>
        <end position="377"/>
    </location>
</feature>
<dbReference type="InterPro" id="IPR023393">
    <property type="entry name" value="START-like_dom_sf"/>
</dbReference>
<feature type="compositionally biased region" description="Low complexity" evidence="1">
    <location>
        <begin position="421"/>
        <end position="431"/>
    </location>
</feature>
<dbReference type="InterPro" id="IPR047137">
    <property type="entry name" value="ORF3"/>
</dbReference>
<dbReference type="Gene3D" id="3.30.530.20">
    <property type="match status" value="1"/>
</dbReference>
<dbReference type="AlphaFoldDB" id="A0AAD3HGE3"/>
<feature type="region of interest" description="Disordered" evidence="1">
    <location>
        <begin position="212"/>
        <end position="258"/>
    </location>
</feature>
<feature type="compositionally biased region" description="Low complexity" evidence="1">
    <location>
        <begin position="218"/>
        <end position="236"/>
    </location>
</feature>
<dbReference type="EMBL" id="BMAR01000001">
    <property type="protein sequence ID" value="GFR40384.1"/>
    <property type="molecule type" value="Genomic_DNA"/>
</dbReference>
<proteinExistence type="predicted"/>
<dbReference type="Proteomes" id="UP001054857">
    <property type="component" value="Unassembled WGS sequence"/>
</dbReference>
<gene>
    <name evidence="2" type="ORF">Agub_g934</name>
</gene>
<dbReference type="PANTHER" id="PTHR33824">
    <property type="entry name" value="POLYKETIDE CYCLASE/DEHYDRASE AND LIPID TRANSPORT SUPERFAMILY PROTEIN"/>
    <property type="match status" value="1"/>
</dbReference>
<name>A0AAD3HGE3_9CHLO</name>